<keyword evidence="2" id="KW-1185">Reference proteome</keyword>
<dbReference type="AlphaFoldDB" id="S4MWF6"/>
<evidence type="ECO:0000313" key="2">
    <source>
        <dbReference type="Proteomes" id="UP000015001"/>
    </source>
</evidence>
<sequence>MASPTAAADNLVLVRMLPLLENVGEFSELCT</sequence>
<comment type="caution">
    <text evidence="1">The sequence shown here is derived from an EMBL/GenBank/DDBJ whole genome shotgun (WGS) entry which is preliminary data.</text>
</comment>
<name>S4MWF6_9ACTN</name>
<dbReference type="Proteomes" id="UP000015001">
    <property type="component" value="Unassembled WGS sequence"/>
</dbReference>
<dbReference type="HOGENOM" id="CLU_3398660_0_0_11"/>
<proteinExistence type="predicted"/>
<organism evidence="1 2">
    <name type="scientific">Streptomyces afghaniensis 772</name>
    <dbReference type="NCBI Taxonomy" id="1283301"/>
    <lineage>
        <taxon>Bacteria</taxon>
        <taxon>Bacillati</taxon>
        <taxon>Actinomycetota</taxon>
        <taxon>Actinomycetes</taxon>
        <taxon>Kitasatosporales</taxon>
        <taxon>Streptomycetaceae</taxon>
        <taxon>Streptomyces</taxon>
    </lineage>
</organism>
<gene>
    <name evidence="1" type="ORF">STAFG_2767</name>
</gene>
<reference evidence="1 2" key="1">
    <citation type="submission" date="2013-02" db="EMBL/GenBank/DDBJ databases">
        <title>Draft Genome Sequence of Streptomyces afghaniensis, Which Produces Compounds of the Julimycin B-Complex.</title>
        <authorList>
            <person name="Gruening B.A."/>
            <person name="Praeg A."/>
            <person name="Erxleben A."/>
            <person name="Guenther S."/>
            <person name="Fiedler H.-P."/>
            <person name="Goodfellow M."/>
            <person name="Mueller M."/>
        </authorList>
    </citation>
    <scope>NUCLEOTIDE SEQUENCE [LARGE SCALE GENOMIC DNA]</scope>
    <source>
        <strain evidence="1 2">772</strain>
    </source>
</reference>
<protein>
    <submittedName>
        <fullName evidence="1">Uncharacterized protein</fullName>
    </submittedName>
</protein>
<dbReference type="EMBL" id="AOPY01001387">
    <property type="protein sequence ID" value="EPJ40180.1"/>
    <property type="molecule type" value="Genomic_DNA"/>
</dbReference>
<accession>S4MWF6</accession>
<evidence type="ECO:0000313" key="1">
    <source>
        <dbReference type="EMBL" id="EPJ40180.1"/>
    </source>
</evidence>